<dbReference type="OrthoDB" id="2196114at2759"/>
<evidence type="ECO:0000313" key="2">
    <source>
        <dbReference type="Proteomes" id="UP000271098"/>
    </source>
</evidence>
<dbReference type="EMBL" id="UYRT01090268">
    <property type="protein sequence ID" value="VDN35857.1"/>
    <property type="molecule type" value="Genomic_DNA"/>
</dbReference>
<dbReference type="AlphaFoldDB" id="A0A183EHA6"/>
<reference evidence="1 2" key="2">
    <citation type="submission" date="2018-11" db="EMBL/GenBank/DDBJ databases">
        <authorList>
            <consortium name="Pathogen Informatics"/>
        </authorList>
    </citation>
    <scope>NUCLEOTIDE SEQUENCE [LARGE SCALE GENOMIC DNA]</scope>
</reference>
<name>A0A183EHA6_9BILA</name>
<reference evidence="3" key="1">
    <citation type="submission" date="2016-06" db="UniProtKB">
        <authorList>
            <consortium name="WormBaseParasite"/>
        </authorList>
    </citation>
    <scope>IDENTIFICATION</scope>
</reference>
<accession>A0A183EHA6</accession>
<dbReference type="WBParaSite" id="GPUH_0002037201-mRNA-1">
    <property type="protein sequence ID" value="GPUH_0002037201-mRNA-1"/>
    <property type="gene ID" value="GPUH_0002037201"/>
</dbReference>
<keyword evidence="2" id="KW-1185">Reference proteome</keyword>
<protein>
    <submittedName>
        <fullName evidence="1 3">Uncharacterized protein</fullName>
    </submittedName>
</protein>
<evidence type="ECO:0000313" key="1">
    <source>
        <dbReference type="EMBL" id="VDN35857.1"/>
    </source>
</evidence>
<sequence length="73" mass="8229">MACLDSLLDGSVDWQFFYYDARLASFTDEWPHRSANLLPEKVGCLSLTSRWLQQASTTIQTTQSETMSLAHSA</sequence>
<gene>
    <name evidence="1" type="ORF">GPUH_LOCUS20348</name>
</gene>
<proteinExistence type="predicted"/>
<dbReference type="Proteomes" id="UP000271098">
    <property type="component" value="Unassembled WGS sequence"/>
</dbReference>
<organism evidence="3">
    <name type="scientific">Gongylonema pulchrum</name>
    <dbReference type="NCBI Taxonomy" id="637853"/>
    <lineage>
        <taxon>Eukaryota</taxon>
        <taxon>Metazoa</taxon>
        <taxon>Ecdysozoa</taxon>
        <taxon>Nematoda</taxon>
        <taxon>Chromadorea</taxon>
        <taxon>Rhabditida</taxon>
        <taxon>Spirurina</taxon>
        <taxon>Spiruromorpha</taxon>
        <taxon>Spiruroidea</taxon>
        <taxon>Gongylonematidae</taxon>
        <taxon>Gongylonema</taxon>
    </lineage>
</organism>
<evidence type="ECO:0000313" key="3">
    <source>
        <dbReference type="WBParaSite" id="GPUH_0002037201-mRNA-1"/>
    </source>
</evidence>